<protein>
    <submittedName>
        <fullName evidence="3">Uncharacterized protein</fullName>
    </submittedName>
</protein>
<sequence length="210" mass="24359">MAQKVKTSERYIRISDSGHSLDISSDGRNWTNCLGTTEVSATYQDLISYKGYVLAIVKDHFYCMKILDRLGTVKFSSSLREKIIRFEYGEDNLLHGYDENETDFVLNEFDIRFSRFSWIRHDKWKEEQKRKSEKDEKERKRKEWEKEKAVKKASKSQSPKNYSKRSYSSVSSTGGKELGCLGNLFVGIGSCLGTILIIAFLIWVFMKVLS</sequence>
<keyword evidence="2" id="KW-0472">Membrane</keyword>
<feature type="transmembrane region" description="Helical" evidence="2">
    <location>
        <begin position="184"/>
        <end position="206"/>
    </location>
</feature>
<accession>D1PAK1</accession>
<dbReference type="HOGENOM" id="CLU_1309203_0_0_10"/>
<feature type="compositionally biased region" description="Basic and acidic residues" evidence="1">
    <location>
        <begin position="129"/>
        <end position="150"/>
    </location>
</feature>
<dbReference type="GeneID" id="69849739"/>
<keyword evidence="4" id="KW-1185">Reference proteome</keyword>
<dbReference type="AlphaFoldDB" id="D1PAK1"/>
<gene>
    <name evidence="3" type="ORF">PREVCOP_04226</name>
</gene>
<name>D1PAK1_9BACT</name>
<feature type="compositionally biased region" description="Low complexity" evidence="1">
    <location>
        <begin position="155"/>
        <end position="172"/>
    </location>
</feature>
<comment type="caution">
    <text evidence="3">The sequence shown here is derived from an EMBL/GenBank/DDBJ whole genome shotgun (WGS) entry which is preliminary data.</text>
</comment>
<dbReference type="RefSeq" id="WP_006846945.1">
    <property type="nucleotide sequence ID" value="NZ_CP085932.1"/>
</dbReference>
<feature type="region of interest" description="Disordered" evidence="1">
    <location>
        <begin position="129"/>
        <end position="173"/>
    </location>
</feature>
<reference evidence="3" key="1">
    <citation type="submission" date="2009-11" db="EMBL/GenBank/DDBJ databases">
        <authorList>
            <person name="Weinstock G."/>
            <person name="Sodergren E."/>
            <person name="Clifton S."/>
            <person name="Fulton L."/>
            <person name="Fulton B."/>
            <person name="Courtney L."/>
            <person name="Fronick C."/>
            <person name="Harrison M."/>
            <person name="Strong C."/>
            <person name="Farmer C."/>
            <person name="Delahaunty K."/>
            <person name="Markovic C."/>
            <person name="Hall O."/>
            <person name="Minx P."/>
            <person name="Tomlinson C."/>
            <person name="Mitreva M."/>
            <person name="Nelson J."/>
            <person name="Hou S."/>
            <person name="Wollam A."/>
            <person name="Pepin K.H."/>
            <person name="Johnson M."/>
            <person name="Bhonagiri V."/>
            <person name="Nash W.E."/>
            <person name="Warren W."/>
            <person name="Chinwalla A."/>
            <person name="Mardis E.R."/>
            <person name="Wilson R.K."/>
        </authorList>
    </citation>
    <scope>NUCLEOTIDE SEQUENCE [LARGE SCALE GENOMIC DNA]</scope>
    <source>
        <strain evidence="3">DSM 18205</strain>
    </source>
</reference>
<organism evidence="3 4">
    <name type="scientific">Segatella copri DSM 18205</name>
    <dbReference type="NCBI Taxonomy" id="537011"/>
    <lineage>
        <taxon>Bacteria</taxon>
        <taxon>Pseudomonadati</taxon>
        <taxon>Bacteroidota</taxon>
        <taxon>Bacteroidia</taxon>
        <taxon>Bacteroidales</taxon>
        <taxon>Prevotellaceae</taxon>
        <taxon>Segatella</taxon>
    </lineage>
</organism>
<dbReference type="EMBL" id="ACBX02000007">
    <property type="protein sequence ID" value="EFB36337.1"/>
    <property type="molecule type" value="Genomic_DNA"/>
</dbReference>
<dbReference type="PaxDb" id="537011-PREVCOP_04226"/>
<dbReference type="Proteomes" id="UP000004477">
    <property type="component" value="Unassembled WGS sequence"/>
</dbReference>
<evidence type="ECO:0000256" key="1">
    <source>
        <dbReference type="SAM" id="MobiDB-lite"/>
    </source>
</evidence>
<proteinExistence type="predicted"/>
<dbReference type="OrthoDB" id="3308423at2"/>
<evidence type="ECO:0000313" key="3">
    <source>
        <dbReference type="EMBL" id="EFB36337.1"/>
    </source>
</evidence>
<evidence type="ECO:0000313" key="4">
    <source>
        <dbReference type="Proteomes" id="UP000004477"/>
    </source>
</evidence>
<evidence type="ECO:0000256" key="2">
    <source>
        <dbReference type="SAM" id="Phobius"/>
    </source>
</evidence>
<keyword evidence="2" id="KW-1133">Transmembrane helix</keyword>
<dbReference type="STRING" id="537011.PREVCOP_04226"/>
<keyword evidence="2" id="KW-0812">Transmembrane</keyword>